<name>A0A8T2JMV3_9PIPI</name>
<feature type="domain" description="Cystatin fetuin-A-type" evidence="8">
    <location>
        <begin position="22"/>
        <end position="135"/>
    </location>
</feature>
<feature type="chain" id="PRO_5035795840" description="Cystatin fetuin-A-type domain-containing protein" evidence="7">
    <location>
        <begin position="19"/>
        <end position="243"/>
    </location>
</feature>
<dbReference type="EMBL" id="JAACNH010000004">
    <property type="protein sequence ID" value="KAG8445098.1"/>
    <property type="molecule type" value="Genomic_DNA"/>
</dbReference>
<dbReference type="PROSITE" id="PS51529">
    <property type="entry name" value="CYSTATIN_FETUIN_A"/>
    <property type="match status" value="2"/>
</dbReference>
<evidence type="ECO:0000256" key="7">
    <source>
        <dbReference type="SAM" id="SignalP"/>
    </source>
</evidence>
<dbReference type="AlphaFoldDB" id="A0A8T2JMV3"/>
<evidence type="ECO:0000256" key="2">
    <source>
        <dbReference type="ARBA" id="ARBA00022525"/>
    </source>
</evidence>
<dbReference type="InterPro" id="IPR046350">
    <property type="entry name" value="Cystatin_sf"/>
</dbReference>
<dbReference type="CDD" id="cd00042">
    <property type="entry name" value="CY"/>
    <property type="match status" value="1"/>
</dbReference>
<dbReference type="Proteomes" id="UP000812440">
    <property type="component" value="Chromosome 5"/>
</dbReference>
<dbReference type="GO" id="GO:0004869">
    <property type="term" value="F:cysteine-type endopeptidase inhibitor activity"/>
    <property type="evidence" value="ECO:0007669"/>
    <property type="project" value="InterPro"/>
</dbReference>
<sequence length="243" mass="26470">MKLLLLSLLLAESLLCTAFLVATKPSSRIINCDDPEAHEAALEALHYINAHHHHGYKHALNRVENVNILSETANGEIMLMELDLLETKCPWVSPTPVESCPVRPIIEQAVEGDCKVKLQKQNGSFTVLGVRCKSEPDSAENIHKVCTTCPLLALLNNTQVTHAVDQALLHFNRDNSTVFYRLHEIGRAQIQGAPENRVSVEFIIAASNCSIEEANSALDSCVVLTGDGAGQGQISHKATYATA</sequence>
<accession>A0A8T2JMV3</accession>
<keyword evidence="3 7" id="KW-0732">Signal</keyword>
<dbReference type="InterPro" id="IPR050735">
    <property type="entry name" value="Kininogen_Fetuin_HRG"/>
</dbReference>
<evidence type="ECO:0000256" key="3">
    <source>
        <dbReference type="ARBA" id="ARBA00022729"/>
    </source>
</evidence>
<evidence type="ECO:0000256" key="4">
    <source>
        <dbReference type="ARBA" id="ARBA00022737"/>
    </source>
</evidence>
<keyword evidence="6" id="KW-0325">Glycoprotein</keyword>
<comment type="caution">
    <text evidence="9">The sequence shown here is derived from an EMBL/GenBank/DDBJ whole genome shotgun (WGS) entry which is preliminary data.</text>
</comment>
<keyword evidence="4" id="KW-0677">Repeat</keyword>
<keyword evidence="2" id="KW-0964">Secreted</keyword>
<dbReference type="GO" id="GO:0031012">
    <property type="term" value="C:extracellular matrix"/>
    <property type="evidence" value="ECO:0007669"/>
    <property type="project" value="TreeGrafter"/>
</dbReference>
<dbReference type="PANTHER" id="PTHR13814:SF6">
    <property type="entry name" value="ALPHA-2-HS-GLYCOPROTEIN"/>
    <property type="match status" value="1"/>
</dbReference>
<protein>
    <recommendedName>
        <fullName evidence="8">Cystatin fetuin-A-type domain-containing protein</fullName>
    </recommendedName>
</protein>
<organism evidence="9 10">
    <name type="scientific">Hymenochirus boettgeri</name>
    <name type="common">Congo dwarf clawed frog</name>
    <dbReference type="NCBI Taxonomy" id="247094"/>
    <lineage>
        <taxon>Eukaryota</taxon>
        <taxon>Metazoa</taxon>
        <taxon>Chordata</taxon>
        <taxon>Craniata</taxon>
        <taxon>Vertebrata</taxon>
        <taxon>Euteleostomi</taxon>
        <taxon>Amphibia</taxon>
        <taxon>Batrachia</taxon>
        <taxon>Anura</taxon>
        <taxon>Pipoidea</taxon>
        <taxon>Pipidae</taxon>
        <taxon>Pipinae</taxon>
        <taxon>Hymenochirus</taxon>
    </lineage>
</organism>
<dbReference type="PANTHER" id="PTHR13814">
    <property type="entry name" value="FETUIN"/>
    <property type="match status" value="1"/>
</dbReference>
<dbReference type="Gene3D" id="3.10.450.10">
    <property type="match status" value="2"/>
</dbReference>
<dbReference type="SUPFAM" id="SSF54403">
    <property type="entry name" value="Cystatin/monellin"/>
    <property type="match status" value="2"/>
</dbReference>
<keyword evidence="10" id="KW-1185">Reference proteome</keyword>
<dbReference type="Pfam" id="PF00031">
    <property type="entry name" value="Cystatin"/>
    <property type="match status" value="1"/>
</dbReference>
<evidence type="ECO:0000256" key="1">
    <source>
        <dbReference type="ARBA" id="ARBA00004613"/>
    </source>
</evidence>
<keyword evidence="5" id="KW-1015">Disulfide bond</keyword>
<dbReference type="InterPro" id="IPR000010">
    <property type="entry name" value="Cystatin_dom"/>
</dbReference>
<feature type="signal peptide" evidence="7">
    <location>
        <begin position="1"/>
        <end position="18"/>
    </location>
</feature>
<evidence type="ECO:0000256" key="5">
    <source>
        <dbReference type="ARBA" id="ARBA00023157"/>
    </source>
</evidence>
<reference evidence="9" key="1">
    <citation type="thesis" date="2020" institute="ProQuest LLC" country="789 East Eisenhower Parkway, Ann Arbor, MI, USA">
        <title>Comparative Genomics and Chromosome Evolution.</title>
        <authorList>
            <person name="Mudd A.B."/>
        </authorList>
    </citation>
    <scope>NUCLEOTIDE SEQUENCE</scope>
    <source>
        <strain evidence="9">Female2</strain>
        <tissue evidence="9">Blood</tissue>
    </source>
</reference>
<dbReference type="OrthoDB" id="8780871at2759"/>
<evidence type="ECO:0000256" key="6">
    <source>
        <dbReference type="ARBA" id="ARBA00023180"/>
    </source>
</evidence>
<comment type="subcellular location">
    <subcellularLocation>
        <location evidence="1">Secreted</location>
    </subcellularLocation>
</comment>
<proteinExistence type="predicted"/>
<dbReference type="GO" id="GO:0072562">
    <property type="term" value="C:blood microparticle"/>
    <property type="evidence" value="ECO:0007669"/>
    <property type="project" value="TreeGrafter"/>
</dbReference>
<dbReference type="SMART" id="SM00043">
    <property type="entry name" value="CY"/>
    <property type="match status" value="1"/>
</dbReference>
<evidence type="ECO:0000313" key="9">
    <source>
        <dbReference type="EMBL" id="KAG8445098.1"/>
    </source>
</evidence>
<feature type="domain" description="Cystatin fetuin-A-type" evidence="8">
    <location>
        <begin position="144"/>
        <end position="243"/>
    </location>
</feature>
<gene>
    <name evidence="9" type="ORF">GDO86_010025</name>
</gene>
<evidence type="ECO:0000313" key="10">
    <source>
        <dbReference type="Proteomes" id="UP000812440"/>
    </source>
</evidence>
<dbReference type="InterPro" id="IPR025760">
    <property type="entry name" value="Cystatin_Fetuin_A"/>
</dbReference>
<evidence type="ECO:0000259" key="8">
    <source>
        <dbReference type="PROSITE" id="PS51529"/>
    </source>
</evidence>